<comment type="catalytic activity">
    <reaction evidence="2 18 19">
        <text>(6R)-NADPHX = (6S)-NADPHX</text>
        <dbReference type="Rhea" id="RHEA:32227"/>
        <dbReference type="ChEBI" id="CHEBI:64076"/>
        <dbReference type="ChEBI" id="CHEBI:64077"/>
        <dbReference type="EC" id="5.1.99.6"/>
    </reaction>
</comment>
<evidence type="ECO:0000259" key="21">
    <source>
        <dbReference type="PROSITE" id="PS51385"/>
    </source>
</evidence>
<comment type="catalytic activity">
    <reaction evidence="15 17 19">
        <text>(6S)-NADHX + ADP = AMP + phosphate + NADH + H(+)</text>
        <dbReference type="Rhea" id="RHEA:32223"/>
        <dbReference type="ChEBI" id="CHEBI:15378"/>
        <dbReference type="ChEBI" id="CHEBI:43474"/>
        <dbReference type="ChEBI" id="CHEBI:57945"/>
        <dbReference type="ChEBI" id="CHEBI:64074"/>
        <dbReference type="ChEBI" id="CHEBI:456215"/>
        <dbReference type="ChEBI" id="CHEBI:456216"/>
        <dbReference type="EC" id="4.2.1.136"/>
    </reaction>
</comment>
<feature type="binding site" evidence="17">
    <location>
        <position position="280"/>
    </location>
    <ligand>
        <name>(6S)-NADPHX</name>
        <dbReference type="ChEBI" id="CHEBI:64076"/>
    </ligand>
</feature>
<dbReference type="InterPro" id="IPR000631">
    <property type="entry name" value="CARKD"/>
</dbReference>
<dbReference type="HAMAP" id="MF_01965">
    <property type="entry name" value="NADHX_dehydratase"/>
    <property type="match status" value="1"/>
</dbReference>
<feature type="binding site" evidence="17">
    <location>
        <position position="346"/>
    </location>
    <ligand>
        <name>(6S)-NADPHX</name>
        <dbReference type="ChEBI" id="CHEBI:64076"/>
    </ligand>
</feature>
<dbReference type="GO" id="GO:0052856">
    <property type="term" value="F:NAD(P)HX epimerase activity"/>
    <property type="evidence" value="ECO:0007669"/>
    <property type="project" value="UniProtKB-UniRule"/>
</dbReference>
<evidence type="ECO:0000256" key="12">
    <source>
        <dbReference type="ARBA" id="ARBA00023239"/>
    </source>
</evidence>
<evidence type="ECO:0000259" key="20">
    <source>
        <dbReference type="PROSITE" id="PS51383"/>
    </source>
</evidence>
<feature type="binding site" evidence="18">
    <location>
        <position position="178"/>
    </location>
    <ligand>
        <name>K(+)</name>
        <dbReference type="ChEBI" id="CHEBI:29103"/>
    </ligand>
</feature>
<comment type="caution">
    <text evidence="18">Lacks conserved residue(s) required for the propagation of feature annotation.</text>
</comment>
<comment type="function">
    <text evidence="14 19">Bifunctional enzyme that catalyzes the epimerization of the S- and R-forms of NAD(P)HX and the dehydration of the S-form of NAD(P)HX at the expense of ADP, which is converted to AMP. This allows the repair of both epimers of NAD(P)HX, a damaged form of NAD(P)H that is a result of enzymatic or heat-dependent hydration.</text>
</comment>
<evidence type="ECO:0000256" key="5">
    <source>
        <dbReference type="ARBA" id="ARBA00022723"/>
    </source>
</evidence>
<evidence type="ECO:0000256" key="6">
    <source>
        <dbReference type="ARBA" id="ARBA00022741"/>
    </source>
</evidence>
<feature type="binding site" evidence="18">
    <location>
        <position position="175"/>
    </location>
    <ligand>
        <name>(6S)-NADPHX</name>
        <dbReference type="ChEBI" id="CHEBI:64076"/>
    </ligand>
</feature>
<organism evidence="22 23">
    <name type="scientific">Longimonas halophila</name>
    <dbReference type="NCBI Taxonomy" id="1469170"/>
    <lineage>
        <taxon>Bacteria</taxon>
        <taxon>Pseudomonadati</taxon>
        <taxon>Rhodothermota</taxon>
        <taxon>Rhodothermia</taxon>
        <taxon>Rhodothermales</taxon>
        <taxon>Salisaetaceae</taxon>
        <taxon>Longimonas</taxon>
    </lineage>
</organism>
<feature type="binding site" evidence="17">
    <location>
        <begin position="434"/>
        <end position="438"/>
    </location>
    <ligand>
        <name>AMP</name>
        <dbReference type="ChEBI" id="CHEBI:456215"/>
    </ligand>
</feature>
<evidence type="ECO:0000256" key="8">
    <source>
        <dbReference type="ARBA" id="ARBA00022857"/>
    </source>
</evidence>
<dbReference type="RefSeq" id="WP_098062894.1">
    <property type="nucleotide sequence ID" value="NZ_PDEP01000012.1"/>
</dbReference>
<protein>
    <recommendedName>
        <fullName evidence="19">Bifunctional NAD(P)H-hydrate repair enzyme</fullName>
    </recommendedName>
    <alternativeName>
        <fullName evidence="19">Nicotinamide nucleotide repair protein</fullName>
    </alternativeName>
    <domain>
        <recommendedName>
            <fullName evidence="19">ADP-dependent (S)-NAD(P)H-hydrate dehydratase</fullName>
            <ecNumber evidence="19">4.2.1.136</ecNumber>
        </recommendedName>
        <alternativeName>
            <fullName evidence="19">ADP-dependent NAD(P)HX dehydratase</fullName>
        </alternativeName>
    </domain>
    <domain>
        <recommendedName>
            <fullName evidence="19">NAD(P)H-hydrate epimerase</fullName>
            <ecNumber evidence="19">5.1.99.6</ecNumber>
        </recommendedName>
    </domain>
</protein>
<keyword evidence="5 18" id="KW-0479">Metal-binding</keyword>
<evidence type="ECO:0000256" key="3">
    <source>
        <dbReference type="ARBA" id="ARBA00006001"/>
    </source>
</evidence>
<comment type="cofactor">
    <cofactor evidence="18 19">
        <name>K(+)</name>
        <dbReference type="ChEBI" id="CHEBI:29103"/>
    </cofactor>
    <text evidence="18 19">Binds 1 potassium ion per subunit.</text>
</comment>
<gene>
    <name evidence="18" type="primary">nnrE</name>
    <name evidence="17" type="synonym">nnrD</name>
    <name evidence="22" type="ORF">CRI93_12045</name>
</gene>
<dbReference type="GO" id="GO:0052855">
    <property type="term" value="F:ADP-dependent NAD(P)H-hydrate dehydratase activity"/>
    <property type="evidence" value="ECO:0007669"/>
    <property type="project" value="UniProtKB-UniRule"/>
</dbReference>
<comment type="subunit">
    <text evidence="17">Homotetramer.</text>
</comment>
<dbReference type="OrthoDB" id="9806925at2"/>
<evidence type="ECO:0000256" key="9">
    <source>
        <dbReference type="ARBA" id="ARBA00022958"/>
    </source>
</evidence>
<keyword evidence="8 17" id="KW-0521">NADP</keyword>
<feature type="binding site" evidence="18">
    <location>
        <position position="67"/>
    </location>
    <ligand>
        <name>K(+)</name>
        <dbReference type="ChEBI" id="CHEBI:29103"/>
    </ligand>
</feature>
<feature type="binding site" evidence="17">
    <location>
        <position position="463"/>
    </location>
    <ligand>
        <name>AMP</name>
        <dbReference type="ChEBI" id="CHEBI:456215"/>
    </ligand>
</feature>
<feature type="binding site" evidence="17">
    <location>
        <position position="464"/>
    </location>
    <ligand>
        <name>(6S)-NADPHX</name>
        <dbReference type="ChEBI" id="CHEBI:64076"/>
    </ligand>
</feature>
<feature type="binding site" evidence="18">
    <location>
        <position position="142"/>
    </location>
    <ligand>
        <name>K(+)</name>
        <dbReference type="ChEBI" id="CHEBI:29103"/>
    </ligand>
</feature>
<dbReference type="EC" id="4.2.1.136" evidence="19"/>
<evidence type="ECO:0000256" key="1">
    <source>
        <dbReference type="ARBA" id="ARBA00000013"/>
    </source>
</evidence>
<name>A0A2H3NJ43_9BACT</name>
<keyword evidence="9 18" id="KW-0630">Potassium</keyword>
<dbReference type="PROSITE" id="PS51383">
    <property type="entry name" value="YJEF_C_3"/>
    <property type="match status" value="1"/>
</dbReference>
<dbReference type="GO" id="GO:0046496">
    <property type="term" value="P:nicotinamide nucleotide metabolic process"/>
    <property type="evidence" value="ECO:0007669"/>
    <property type="project" value="UniProtKB-UniRule"/>
</dbReference>
<dbReference type="Gene3D" id="3.40.1190.20">
    <property type="match status" value="1"/>
</dbReference>
<evidence type="ECO:0000313" key="22">
    <source>
        <dbReference type="EMBL" id="PEN05639.1"/>
    </source>
</evidence>
<comment type="catalytic activity">
    <reaction evidence="1 18 19">
        <text>(6R)-NADHX = (6S)-NADHX</text>
        <dbReference type="Rhea" id="RHEA:32215"/>
        <dbReference type="ChEBI" id="CHEBI:64074"/>
        <dbReference type="ChEBI" id="CHEBI:64075"/>
        <dbReference type="EC" id="5.1.99.6"/>
    </reaction>
</comment>
<dbReference type="GO" id="GO:0110051">
    <property type="term" value="P:metabolite repair"/>
    <property type="evidence" value="ECO:0007669"/>
    <property type="project" value="TreeGrafter"/>
</dbReference>
<dbReference type="PANTHER" id="PTHR12592:SF0">
    <property type="entry name" value="ATP-DEPENDENT (S)-NAD(P)H-HYDRATE DEHYDRATASE"/>
    <property type="match status" value="1"/>
</dbReference>
<evidence type="ECO:0000256" key="17">
    <source>
        <dbReference type="HAMAP-Rule" id="MF_01965"/>
    </source>
</evidence>
<comment type="function">
    <text evidence="17">Catalyzes the dehydration of the S-form of NAD(P)HX at the expense of ADP, which is converted to AMP. Together with NAD(P)HX epimerase, which catalyzes the epimerization of the S- and R-forms, the enzyme allows the repair of both epimers of NAD(P)HX, a damaged form of NAD(P)H that is a result of enzymatic or heat-dependent hydration.</text>
</comment>
<keyword evidence="11 18" id="KW-0413">Isomerase</keyword>
<evidence type="ECO:0000256" key="11">
    <source>
        <dbReference type="ARBA" id="ARBA00023235"/>
    </source>
</evidence>
<comment type="catalytic activity">
    <reaction evidence="16 17 19">
        <text>(6S)-NADPHX + ADP = AMP + phosphate + NADPH + H(+)</text>
        <dbReference type="Rhea" id="RHEA:32235"/>
        <dbReference type="ChEBI" id="CHEBI:15378"/>
        <dbReference type="ChEBI" id="CHEBI:43474"/>
        <dbReference type="ChEBI" id="CHEBI:57783"/>
        <dbReference type="ChEBI" id="CHEBI:64076"/>
        <dbReference type="ChEBI" id="CHEBI:456215"/>
        <dbReference type="ChEBI" id="CHEBI:456216"/>
        <dbReference type="EC" id="4.2.1.136"/>
    </reaction>
</comment>
<evidence type="ECO:0000256" key="13">
    <source>
        <dbReference type="ARBA" id="ARBA00023268"/>
    </source>
</evidence>
<keyword evidence="10 17" id="KW-0520">NAD</keyword>
<reference evidence="22 23" key="1">
    <citation type="submission" date="2017-10" db="EMBL/GenBank/DDBJ databases">
        <title>Draft genome of Longimonas halophila.</title>
        <authorList>
            <person name="Goh K.M."/>
            <person name="Shamsir M.S."/>
            <person name="Lim S.W."/>
        </authorList>
    </citation>
    <scope>NUCLEOTIDE SEQUENCE [LARGE SCALE GENOMIC DNA]</scope>
    <source>
        <strain evidence="22 23">KCTC 42399</strain>
    </source>
</reference>
<dbReference type="EMBL" id="PDEP01000012">
    <property type="protein sequence ID" value="PEN05639.1"/>
    <property type="molecule type" value="Genomic_DNA"/>
</dbReference>
<comment type="similarity">
    <text evidence="3 19">In the N-terminal section; belongs to the NnrE/AIBP family.</text>
</comment>
<keyword evidence="6 17" id="KW-0547">Nucleotide-binding</keyword>
<feature type="binding site" evidence="18">
    <location>
        <begin position="146"/>
        <end position="152"/>
    </location>
    <ligand>
        <name>(6S)-NADPHX</name>
        <dbReference type="ChEBI" id="CHEBI:64076"/>
    </ligand>
</feature>
<evidence type="ECO:0000256" key="4">
    <source>
        <dbReference type="ARBA" id="ARBA00009524"/>
    </source>
</evidence>
<accession>A0A2H3NJ43</accession>
<evidence type="ECO:0000256" key="2">
    <source>
        <dbReference type="ARBA" id="ARBA00000909"/>
    </source>
</evidence>
<evidence type="ECO:0000256" key="10">
    <source>
        <dbReference type="ARBA" id="ARBA00023027"/>
    </source>
</evidence>
<evidence type="ECO:0000256" key="18">
    <source>
        <dbReference type="HAMAP-Rule" id="MF_01966"/>
    </source>
</evidence>
<comment type="function">
    <text evidence="18">Catalyzes the epimerization of the S- and R-forms of NAD(P)HX, a damaged form of NAD(P)H that is a result of enzymatic or heat-dependent hydration. This is a prerequisite for the S-specific NAD(P)H-hydrate dehydratase to allow the repair of both epimers of NAD(P)HX.</text>
</comment>
<dbReference type="NCBIfam" id="TIGR00197">
    <property type="entry name" value="yjeF_nterm"/>
    <property type="match status" value="1"/>
</dbReference>
<comment type="similarity">
    <text evidence="18">Belongs to the NnrE/AIBP family.</text>
</comment>
<keyword evidence="23" id="KW-1185">Reference proteome</keyword>
<comment type="similarity">
    <text evidence="4 19">In the C-terminal section; belongs to the NnrD/CARKD family.</text>
</comment>
<dbReference type="Pfam" id="PF01256">
    <property type="entry name" value="Carb_kinase"/>
    <property type="match status" value="1"/>
</dbReference>
<evidence type="ECO:0000256" key="16">
    <source>
        <dbReference type="ARBA" id="ARBA00049209"/>
    </source>
</evidence>
<dbReference type="GO" id="GO:0046872">
    <property type="term" value="F:metal ion binding"/>
    <property type="evidence" value="ECO:0007669"/>
    <property type="project" value="UniProtKB-UniRule"/>
</dbReference>
<dbReference type="NCBIfam" id="TIGR00196">
    <property type="entry name" value="yjeF_cterm"/>
    <property type="match status" value="1"/>
</dbReference>
<dbReference type="SUPFAM" id="SSF64153">
    <property type="entry name" value="YjeF N-terminal domain-like"/>
    <property type="match status" value="1"/>
</dbReference>
<dbReference type="SUPFAM" id="SSF53613">
    <property type="entry name" value="Ribokinase-like"/>
    <property type="match status" value="1"/>
</dbReference>
<dbReference type="PROSITE" id="PS51385">
    <property type="entry name" value="YJEF_N"/>
    <property type="match status" value="1"/>
</dbReference>
<evidence type="ECO:0000256" key="15">
    <source>
        <dbReference type="ARBA" id="ARBA00048238"/>
    </source>
</evidence>
<sequence length="528" mass="54481">MPEATQARPLLTAAAMRAADAHTIDTLGIPGRVLMETAGQRAARIIIKEYDPVAGQPVAIACGKGNNGGDGLVVARVLLDHGAHVHVLSPIPASAYSGDAKGNAQVLHQLADAYGSALRWTVVDTPEALPDPDELIPSVWVDALLGTGLSDAPREPLATLIRRMNVHAAPTVALDVPSGLNSDTGQAHPPTVQADTTVTFGAEKVGLRLGVGPEHTGTIRTVRIGIPQHVLHEHAHKSGSAYGTTDAYMQAQWPGRTRQSHKYNVGMALVVGGSAPYAGAPAMAARAAARSGAGYVACAVPESIQQTVASHSPAFPVHAWPNRRNTAAEALHDPLQKARALLIGPGLDPEAAAPIVHSLLDAFDGPVVLDAGALHVVKERLLSKSDTPAPWVLTPHAGEFARLAGMKPADLDDASRIHLTQQYAAEWGVTLLLKGYPSVVANPEGRTFVGLAGGPALATAGTGDALAGLIAGFSAQGLPPVDAAACAMHLGGRAAEHVAAQQDARTLTPLDLIDACPHALDALPSLNK</sequence>
<evidence type="ECO:0000256" key="7">
    <source>
        <dbReference type="ARBA" id="ARBA00022840"/>
    </source>
</evidence>
<feature type="domain" description="YjeF C-terminal" evidence="20">
    <location>
        <begin position="245"/>
        <end position="523"/>
    </location>
</feature>
<keyword evidence="12 17" id="KW-0456">Lyase</keyword>
<evidence type="ECO:0000313" key="23">
    <source>
        <dbReference type="Proteomes" id="UP000221024"/>
    </source>
</evidence>
<keyword evidence="13" id="KW-0511">Multifunctional enzyme</keyword>
<proteinExistence type="inferred from homology"/>
<dbReference type="AlphaFoldDB" id="A0A2H3NJ43"/>
<dbReference type="PANTHER" id="PTHR12592">
    <property type="entry name" value="ATP-DEPENDENT (S)-NAD(P)H-HYDRATE DEHYDRATASE FAMILY MEMBER"/>
    <property type="match status" value="1"/>
</dbReference>
<dbReference type="EC" id="5.1.99.6" evidence="19"/>
<comment type="similarity">
    <text evidence="17">Belongs to the NnrD/CARKD family.</text>
</comment>
<dbReference type="HAMAP" id="MF_01966">
    <property type="entry name" value="NADHX_epimerase"/>
    <property type="match status" value="1"/>
</dbReference>
<dbReference type="Pfam" id="PF03853">
    <property type="entry name" value="YjeF_N"/>
    <property type="match status" value="1"/>
</dbReference>
<evidence type="ECO:0000256" key="14">
    <source>
        <dbReference type="ARBA" id="ARBA00025153"/>
    </source>
</evidence>
<dbReference type="PIRSF" id="PIRSF017184">
    <property type="entry name" value="Nnr"/>
    <property type="match status" value="1"/>
</dbReference>
<keyword evidence="7 17" id="KW-0067">ATP-binding</keyword>
<dbReference type="InterPro" id="IPR004443">
    <property type="entry name" value="YjeF_N_dom"/>
</dbReference>
<dbReference type="InterPro" id="IPR030677">
    <property type="entry name" value="Nnr"/>
</dbReference>
<dbReference type="Gene3D" id="3.40.50.10260">
    <property type="entry name" value="YjeF N-terminal domain"/>
    <property type="match status" value="1"/>
</dbReference>
<dbReference type="CDD" id="cd01171">
    <property type="entry name" value="YXKO-related"/>
    <property type="match status" value="1"/>
</dbReference>
<dbReference type="GO" id="GO:0005524">
    <property type="term" value="F:ATP binding"/>
    <property type="evidence" value="ECO:0007669"/>
    <property type="project" value="UniProtKB-UniRule"/>
</dbReference>
<comment type="cofactor">
    <cofactor evidence="17">
        <name>Mg(2+)</name>
        <dbReference type="ChEBI" id="CHEBI:18420"/>
    </cofactor>
</comment>
<comment type="caution">
    <text evidence="22">The sequence shown here is derived from an EMBL/GenBank/DDBJ whole genome shotgun (WGS) entry which is preliminary data.</text>
</comment>
<feature type="binding site" evidence="18">
    <location>
        <begin position="66"/>
        <end position="70"/>
    </location>
    <ligand>
        <name>(6S)-NADPHX</name>
        <dbReference type="ChEBI" id="CHEBI:64076"/>
    </ligand>
</feature>
<dbReference type="InterPro" id="IPR029056">
    <property type="entry name" value="Ribokinase-like"/>
</dbReference>
<dbReference type="Proteomes" id="UP000221024">
    <property type="component" value="Unassembled WGS sequence"/>
</dbReference>
<feature type="domain" description="YjeF N-terminal" evidence="21">
    <location>
        <begin position="16"/>
        <end position="232"/>
    </location>
</feature>
<feature type="binding site" evidence="17">
    <location>
        <position position="396"/>
    </location>
    <ligand>
        <name>(6S)-NADPHX</name>
        <dbReference type="ChEBI" id="CHEBI:64076"/>
    </ligand>
</feature>
<evidence type="ECO:0000256" key="19">
    <source>
        <dbReference type="PIRNR" id="PIRNR017184"/>
    </source>
</evidence>
<dbReference type="InterPro" id="IPR036652">
    <property type="entry name" value="YjeF_N_dom_sf"/>
</dbReference>